<dbReference type="OrthoDB" id="4939844at2"/>
<accession>A0A0B2ADZ6</accession>
<protein>
    <submittedName>
        <fullName evidence="2">Uncharacterized protein</fullName>
    </submittedName>
</protein>
<dbReference type="Proteomes" id="UP000030982">
    <property type="component" value="Unassembled WGS sequence"/>
</dbReference>
<dbReference type="RefSeq" id="WP_043125894.1">
    <property type="nucleotide sequence ID" value="NZ_JTDL01000141.1"/>
</dbReference>
<name>A0A0B2ADZ6_9MICC</name>
<organism evidence="2 3">
    <name type="scientific">Sinomonas humi</name>
    <dbReference type="NCBI Taxonomy" id="1338436"/>
    <lineage>
        <taxon>Bacteria</taxon>
        <taxon>Bacillati</taxon>
        <taxon>Actinomycetota</taxon>
        <taxon>Actinomycetes</taxon>
        <taxon>Micrococcales</taxon>
        <taxon>Micrococcaceae</taxon>
        <taxon>Sinomonas</taxon>
    </lineage>
</organism>
<comment type="caution">
    <text evidence="2">The sequence shown here is derived from an EMBL/GenBank/DDBJ whole genome shotgun (WGS) entry which is preliminary data.</text>
</comment>
<evidence type="ECO:0000256" key="1">
    <source>
        <dbReference type="SAM" id="MobiDB-lite"/>
    </source>
</evidence>
<feature type="region of interest" description="Disordered" evidence="1">
    <location>
        <begin position="1"/>
        <end position="48"/>
    </location>
</feature>
<sequence>MFADTPATVRPRLHALPSEAETSRSRSLRAHPSNHQPSQKVPPQPPVDEDLVSRWERLRLVLVGQGLSDSEARTEVARIAAGKVWDEFADELRQHRAAGRQKEANALAVGLRSMQGLTQPILRHPGDVAIARSALGRARRRLSHNGTLLDRLQEWPNPLRRAESAFRILDAFLRLA</sequence>
<evidence type="ECO:0000313" key="2">
    <source>
        <dbReference type="EMBL" id="KHL01450.1"/>
    </source>
</evidence>
<evidence type="ECO:0000313" key="3">
    <source>
        <dbReference type="Proteomes" id="UP000030982"/>
    </source>
</evidence>
<reference evidence="2 3" key="1">
    <citation type="submission" date="2014-09" db="EMBL/GenBank/DDBJ databases">
        <title>Genome sequence of Sinomonas sp. MUSC 117.</title>
        <authorList>
            <person name="Lee L.-H."/>
        </authorList>
    </citation>
    <scope>NUCLEOTIDE SEQUENCE [LARGE SCALE GENOMIC DNA]</scope>
    <source>
        <strain evidence="2 3">MUSC 117</strain>
    </source>
</reference>
<gene>
    <name evidence="2" type="ORF">LK10_16505</name>
</gene>
<dbReference type="AlphaFoldDB" id="A0A0B2ADZ6"/>
<dbReference type="EMBL" id="JTDL01000141">
    <property type="protein sequence ID" value="KHL01450.1"/>
    <property type="molecule type" value="Genomic_DNA"/>
</dbReference>
<proteinExistence type="predicted"/>
<keyword evidence="3" id="KW-1185">Reference proteome</keyword>